<name>A0AA41QVK2_9MICO</name>
<reference evidence="3" key="1">
    <citation type="submission" date="2022-03" db="EMBL/GenBank/DDBJ databases">
        <title>Cryobacterium sp. nov. strain ZS14-85, isolated from Antarctic soil.</title>
        <authorList>
            <person name="Li J."/>
            <person name="Niu G."/>
        </authorList>
    </citation>
    <scope>NUCLEOTIDE SEQUENCE</scope>
    <source>
        <strain evidence="3">ZS14-85</strain>
    </source>
</reference>
<organism evidence="3 4">
    <name type="scientific">Cryobacterium zhongshanensis</name>
    <dbReference type="NCBI Taxonomy" id="2928153"/>
    <lineage>
        <taxon>Bacteria</taxon>
        <taxon>Bacillati</taxon>
        <taxon>Actinomycetota</taxon>
        <taxon>Actinomycetes</taxon>
        <taxon>Micrococcales</taxon>
        <taxon>Microbacteriaceae</taxon>
        <taxon>Cryobacterium</taxon>
    </lineage>
</organism>
<dbReference type="EMBL" id="JALGAR010000002">
    <property type="protein sequence ID" value="MCI4658244.1"/>
    <property type="molecule type" value="Genomic_DNA"/>
</dbReference>
<keyword evidence="1" id="KW-0812">Transmembrane</keyword>
<feature type="transmembrane region" description="Helical" evidence="1">
    <location>
        <begin position="149"/>
        <end position="171"/>
    </location>
</feature>
<evidence type="ECO:0000313" key="3">
    <source>
        <dbReference type="EMBL" id="MCI4658244.1"/>
    </source>
</evidence>
<accession>A0AA41QVK2</accession>
<sequence>MAKKTLAVIALAVFAVFAVPAAANAAGYVPAANVAVSDSTPVPGQAVTVSFDGASFTPSESVSFAVTGSGLATLSIVKSGTATLVKSATSTGAASVSVTLPTDATGSYTTTATGLTSGTVGTATLTVVAADNGATGQTLASTGYNTPVLLIWAAAGALLLGVALVVVLSFVRRRRLAA</sequence>
<proteinExistence type="predicted"/>
<dbReference type="RefSeq" id="WP_243012002.1">
    <property type="nucleotide sequence ID" value="NZ_JALGAR010000002.1"/>
</dbReference>
<keyword evidence="2" id="KW-0732">Signal</keyword>
<comment type="caution">
    <text evidence="3">The sequence shown here is derived from an EMBL/GenBank/DDBJ whole genome shotgun (WGS) entry which is preliminary data.</text>
</comment>
<gene>
    <name evidence="3" type="ORF">MQH31_10540</name>
</gene>
<feature type="chain" id="PRO_5041403268" evidence="2">
    <location>
        <begin position="26"/>
        <end position="178"/>
    </location>
</feature>
<evidence type="ECO:0000256" key="1">
    <source>
        <dbReference type="SAM" id="Phobius"/>
    </source>
</evidence>
<keyword evidence="4" id="KW-1185">Reference proteome</keyword>
<keyword evidence="1" id="KW-1133">Transmembrane helix</keyword>
<keyword evidence="1" id="KW-0472">Membrane</keyword>
<dbReference type="AlphaFoldDB" id="A0AA41QVK2"/>
<dbReference type="Proteomes" id="UP001165341">
    <property type="component" value="Unassembled WGS sequence"/>
</dbReference>
<feature type="signal peptide" evidence="2">
    <location>
        <begin position="1"/>
        <end position="25"/>
    </location>
</feature>
<protein>
    <submittedName>
        <fullName evidence="3">Sortase</fullName>
    </submittedName>
</protein>
<evidence type="ECO:0000256" key="2">
    <source>
        <dbReference type="SAM" id="SignalP"/>
    </source>
</evidence>
<evidence type="ECO:0000313" key="4">
    <source>
        <dbReference type="Proteomes" id="UP001165341"/>
    </source>
</evidence>